<gene>
    <name evidence="1" type="ORF">C0V82_16295</name>
</gene>
<proteinExistence type="predicted"/>
<evidence type="ECO:0000313" key="2">
    <source>
        <dbReference type="Proteomes" id="UP000234752"/>
    </source>
</evidence>
<evidence type="ECO:0000313" key="1">
    <source>
        <dbReference type="EMBL" id="AUN31989.1"/>
    </source>
</evidence>
<sequence>MTDAMTTTIKVEGQTPTEFLTFWLRLAQVKGMVASAGVARDDIATAINALIAENDRLRALAKAGYELSTYASCISWDGDRNRGEWLEDLHKDISALQALAIEIGVASPGGVSIDDKRIVREIAKAKAFDAAEDAEAERS</sequence>
<dbReference type="AlphaFoldDB" id="A0A2K9NFW4"/>
<dbReference type="Proteomes" id="UP000234752">
    <property type="component" value="Chromosome eg_2"/>
</dbReference>
<protein>
    <submittedName>
        <fullName evidence="1">Uncharacterized protein</fullName>
    </submittedName>
</protein>
<organism evidence="1 2">
    <name type="scientific">Niveispirillum cyanobacteriorum</name>
    <dbReference type="NCBI Taxonomy" id="1612173"/>
    <lineage>
        <taxon>Bacteria</taxon>
        <taxon>Pseudomonadati</taxon>
        <taxon>Pseudomonadota</taxon>
        <taxon>Alphaproteobacteria</taxon>
        <taxon>Rhodospirillales</taxon>
        <taxon>Azospirillaceae</taxon>
        <taxon>Niveispirillum</taxon>
    </lineage>
</organism>
<dbReference type="KEGG" id="ncb:C0V82_16295"/>
<keyword evidence="2" id="KW-1185">Reference proteome</keyword>
<dbReference type="EMBL" id="CP025612">
    <property type="protein sequence ID" value="AUN31989.1"/>
    <property type="molecule type" value="Genomic_DNA"/>
</dbReference>
<accession>A0A2K9NFW4</accession>
<reference evidence="1 2" key="1">
    <citation type="submission" date="2017-12" db="EMBL/GenBank/DDBJ databases">
        <title>Genomes of bacteria within cyanobacterial aggregates.</title>
        <authorList>
            <person name="Cai H."/>
        </authorList>
    </citation>
    <scope>NUCLEOTIDE SEQUENCE [LARGE SCALE GENOMIC DNA]</scope>
    <source>
        <strain evidence="1 2">TH16</strain>
    </source>
</reference>
<name>A0A2K9NFW4_9PROT</name>
<dbReference type="RefSeq" id="WP_102113543.1">
    <property type="nucleotide sequence ID" value="NZ_BMGN01000012.1"/>
</dbReference>